<dbReference type="SMART" id="SM00727">
    <property type="entry name" value="STI1"/>
    <property type="match status" value="1"/>
</dbReference>
<dbReference type="Pfam" id="PF13181">
    <property type="entry name" value="TPR_8"/>
    <property type="match status" value="1"/>
</dbReference>
<evidence type="ECO:0000256" key="5">
    <source>
        <dbReference type="ARBA" id="ARBA00026193"/>
    </source>
</evidence>
<dbReference type="InterPro" id="IPR041243">
    <property type="entry name" value="STI1/HOP_DP"/>
</dbReference>
<accession>A0A443SC29</accession>
<feature type="repeat" description="TPR" evidence="6">
    <location>
        <begin position="204"/>
        <end position="237"/>
    </location>
</feature>
<protein>
    <recommendedName>
        <fullName evidence="5">Stress-induced-phosphoprotein 1</fullName>
    </recommendedName>
</protein>
<evidence type="ECO:0000313" key="8">
    <source>
        <dbReference type="EMBL" id="RWS25050.1"/>
    </source>
</evidence>
<dbReference type="OrthoDB" id="2423701at2759"/>
<dbReference type="SUPFAM" id="SSF48452">
    <property type="entry name" value="TPR-like"/>
    <property type="match status" value="2"/>
</dbReference>
<feature type="repeat" description="TPR" evidence="6">
    <location>
        <begin position="170"/>
        <end position="203"/>
    </location>
</feature>
<sequence>ALKSKEEGNEFYKKRNFEEALKCYDKAFALDSSDMTFLTNKAAVFFEQKDYDNCVKTCEKAIEVGRENRADFKIIAKAFSRMANAYHKLNDLKSAKMFFEKSLAEHRTPEILSKLSEINKLLKEEERKQYINPELALEEKTKGNQFFTKGDYPSAIRHYNEAIKRNPDDAKLYSNRAACYQKLAEFQLALKDCEDCIRLEPNFVKGHVRKGFALLAMKEFGKATSAFQKALDIDSNCQEALEGYRKCTLASMANPEEVRKRALEDPEIQKILGDPAMRLILEQMQSDPKAAQDHLKNPEIAAKIEKLIEAGLIGIR</sequence>
<dbReference type="FunFam" id="1.25.40.10:FF:000027">
    <property type="entry name" value="stress-induced-phosphoprotein 1 isoform X1"/>
    <property type="match status" value="1"/>
</dbReference>
<name>A0A443SC29_9ACAR</name>
<feature type="non-terminal residue" evidence="8">
    <location>
        <position position="1"/>
    </location>
</feature>
<dbReference type="Pfam" id="PF13414">
    <property type="entry name" value="TPR_11"/>
    <property type="match status" value="1"/>
</dbReference>
<dbReference type="Gene3D" id="1.25.40.10">
    <property type="entry name" value="Tetratricopeptide repeat domain"/>
    <property type="match status" value="2"/>
</dbReference>
<dbReference type="GO" id="GO:0051879">
    <property type="term" value="F:Hsp90 protein binding"/>
    <property type="evidence" value="ECO:0007669"/>
    <property type="project" value="TreeGrafter"/>
</dbReference>
<proteinExistence type="predicted"/>
<gene>
    <name evidence="8" type="ORF">B4U80_07915</name>
</gene>
<dbReference type="Pfam" id="PF13424">
    <property type="entry name" value="TPR_12"/>
    <property type="match status" value="1"/>
</dbReference>
<comment type="caution">
    <text evidence="8">The sequence shown here is derived from an EMBL/GenBank/DDBJ whole genome shotgun (WGS) entry which is preliminary data.</text>
</comment>
<dbReference type="FunFam" id="1.10.260.100:FF:000002">
    <property type="entry name" value="Stress-induced-phosphoprotein 1 (Hsp70/Hsp90-organizing)"/>
    <property type="match status" value="1"/>
</dbReference>
<evidence type="ECO:0000313" key="9">
    <source>
        <dbReference type="Proteomes" id="UP000288716"/>
    </source>
</evidence>
<dbReference type="VEuPathDB" id="VectorBase:LDEU006991"/>
<dbReference type="PANTHER" id="PTHR22904">
    <property type="entry name" value="TPR REPEAT CONTAINING PROTEIN"/>
    <property type="match status" value="1"/>
</dbReference>
<dbReference type="InterPro" id="IPR011990">
    <property type="entry name" value="TPR-like_helical_dom_sf"/>
</dbReference>
<keyword evidence="4 6" id="KW-0802">TPR repeat</keyword>
<comment type="subcellular location">
    <subcellularLocation>
        <location evidence="1">Cytoplasm</location>
    </subcellularLocation>
</comment>
<dbReference type="Gene3D" id="1.10.260.100">
    <property type="match status" value="1"/>
</dbReference>
<dbReference type="Pfam" id="PF17830">
    <property type="entry name" value="STI1-HOP_DP"/>
    <property type="match status" value="1"/>
</dbReference>
<dbReference type="PANTHER" id="PTHR22904:SF523">
    <property type="entry name" value="STRESS-INDUCED-PHOSPHOPROTEIN 1"/>
    <property type="match status" value="1"/>
</dbReference>
<reference evidence="8 9" key="1">
    <citation type="journal article" date="2018" name="Gigascience">
        <title>Genomes of trombidid mites reveal novel predicted allergens and laterally-transferred genes associated with secondary metabolism.</title>
        <authorList>
            <person name="Dong X."/>
            <person name="Chaisiri K."/>
            <person name="Xia D."/>
            <person name="Armstrong S.D."/>
            <person name="Fang Y."/>
            <person name="Donnelly M.J."/>
            <person name="Kadowaki T."/>
            <person name="McGarry J.W."/>
            <person name="Darby A.C."/>
            <person name="Makepeace B.L."/>
        </authorList>
    </citation>
    <scope>NUCLEOTIDE SEQUENCE [LARGE SCALE GENOMIC DNA]</scope>
    <source>
        <strain evidence="8">UoL-UT</strain>
    </source>
</reference>
<evidence type="ECO:0000256" key="2">
    <source>
        <dbReference type="ARBA" id="ARBA00022490"/>
    </source>
</evidence>
<evidence type="ECO:0000256" key="1">
    <source>
        <dbReference type="ARBA" id="ARBA00004496"/>
    </source>
</evidence>
<dbReference type="GO" id="GO:0005737">
    <property type="term" value="C:cytoplasm"/>
    <property type="evidence" value="ECO:0007669"/>
    <property type="project" value="UniProtKB-SubCell"/>
</dbReference>
<evidence type="ECO:0000256" key="3">
    <source>
        <dbReference type="ARBA" id="ARBA00022737"/>
    </source>
</evidence>
<organism evidence="8 9">
    <name type="scientific">Leptotrombidium deliense</name>
    <dbReference type="NCBI Taxonomy" id="299467"/>
    <lineage>
        <taxon>Eukaryota</taxon>
        <taxon>Metazoa</taxon>
        <taxon>Ecdysozoa</taxon>
        <taxon>Arthropoda</taxon>
        <taxon>Chelicerata</taxon>
        <taxon>Arachnida</taxon>
        <taxon>Acari</taxon>
        <taxon>Acariformes</taxon>
        <taxon>Trombidiformes</taxon>
        <taxon>Prostigmata</taxon>
        <taxon>Anystina</taxon>
        <taxon>Parasitengona</taxon>
        <taxon>Trombiculoidea</taxon>
        <taxon>Trombiculidae</taxon>
        <taxon>Leptotrombidium</taxon>
    </lineage>
</organism>
<dbReference type="FunFam" id="1.25.40.10:FF:000010">
    <property type="entry name" value="Stress-induced phosphoprotein 1"/>
    <property type="match status" value="1"/>
</dbReference>
<dbReference type="InterPro" id="IPR006636">
    <property type="entry name" value="STI1_HS-bd"/>
</dbReference>
<dbReference type="STRING" id="299467.A0A443SC29"/>
<dbReference type="SMART" id="SM00028">
    <property type="entry name" value="TPR"/>
    <property type="match status" value="6"/>
</dbReference>
<feature type="domain" description="STI1" evidence="7">
    <location>
        <begin position="265"/>
        <end position="304"/>
    </location>
</feature>
<evidence type="ECO:0000256" key="6">
    <source>
        <dbReference type="PROSITE-ProRule" id="PRU00339"/>
    </source>
</evidence>
<keyword evidence="3" id="KW-0677">Repeat</keyword>
<dbReference type="PROSITE" id="PS50005">
    <property type="entry name" value="TPR"/>
    <property type="match status" value="3"/>
</dbReference>
<keyword evidence="2" id="KW-0963">Cytoplasm</keyword>
<dbReference type="Proteomes" id="UP000288716">
    <property type="component" value="Unassembled WGS sequence"/>
</dbReference>
<feature type="repeat" description="TPR" evidence="6">
    <location>
        <begin position="136"/>
        <end position="169"/>
    </location>
</feature>
<dbReference type="EMBL" id="NCKV01004104">
    <property type="protein sequence ID" value="RWS25050.1"/>
    <property type="molecule type" value="Genomic_DNA"/>
</dbReference>
<keyword evidence="9" id="KW-1185">Reference proteome</keyword>
<dbReference type="AlphaFoldDB" id="A0A443SC29"/>
<evidence type="ECO:0000256" key="4">
    <source>
        <dbReference type="ARBA" id="ARBA00022803"/>
    </source>
</evidence>
<dbReference type="InterPro" id="IPR019734">
    <property type="entry name" value="TPR_rpt"/>
</dbReference>
<evidence type="ECO:0000259" key="7">
    <source>
        <dbReference type="SMART" id="SM00727"/>
    </source>
</evidence>